<reference evidence="3" key="1">
    <citation type="journal article" date="2021" name="PeerJ">
        <title>Extensive microbial diversity within the chicken gut microbiome revealed by metagenomics and culture.</title>
        <authorList>
            <person name="Gilroy R."/>
            <person name="Ravi A."/>
            <person name="Getino M."/>
            <person name="Pursley I."/>
            <person name="Horton D.L."/>
            <person name="Alikhan N.F."/>
            <person name="Baker D."/>
            <person name="Gharbi K."/>
            <person name="Hall N."/>
            <person name="Watson M."/>
            <person name="Adriaenssens E.M."/>
            <person name="Foster-Nyarko E."/>
            <person name="Jarju S."/>
            <person name="Secka A."/>
            <person name="Antonio M."/>
            <person name="Oren A."/>
            <person name="Chaudhuri R.R."/>
            <person name="La Ragione R."/>
            <person name="Hildebrand F."/>
            <person name="Pallen M.J."/>
        </authorList>
    </citation>
    <scope>NUCLEOTIDE SEQUENCE</scope>
    <source>
        <strain evidence="3">ChiHecec1B25-7008</strain>
    </source>
</reference>
<dbReference type="AlphaFoldDB" id="A0A9D2KT61"/>
<dbReference type="Pfam" id="PF13568">
    <property type="entry name" value="OMP_b-brl_2"/>
    <property type="match status" value="1"/>
</dbReference>
<gene>
    <name evidence="3" type="ORF">H9785_06725</name>
</gene>
<feature type="domain" description="Outer membrane protein beta-barrel" evidence="2">
    <location>
        <begin position="23"/>
        <end position="212"/>
    </location>
</feature>
<organism evidence="3 4">
    <name type="scientific">Candidatus Bacteroides intestinavium</name>
    <dbReference type="NCBI Taxonomy" id="2838469"/>
    <lineage>
        <taxon>Bacteria</taxon>
        <taxon>Pseudomonadati</taxon>
        <taxon>Bacteroidota</taxon>
        <taxon>Bacteroidia</taxon>
        <taxon>Bacteroidales</taxon>
        <taxon>Bacteroidaceae</taxon>
        <taxon>Bacteroides</taxon>
    </lineage>
</organism>
<evidence type="ECO:0000256" key="1">
    <source>
        <dbReference type="SAM" id="SignalP"/>
    </source>
</evidence>
<evidence type="ECO:0000313" key="3">
    <source>
        <dbReference type="EMBL" id="HJA83643.1"/>
    </source>
</evidence>
<reference evidence="3" key="2">
    <citation type="submission" date="2021-04" db="EMBL/GenBank/DDBJ databases">
        <authorList>
            <person name="Gilroy R."/>
        </authorList>
    </citation>
    <scope>NUCLEOTIDE SEQUENCE</scope>
    <source>
        <strain evidence="3">ChiHecec1B25-7008</strain>
    </source>
</reference>
<keyword evidence="1" id="KW-0732">Signal</keyword>
<proteinExistence type="predicted"/>
<dbReference type="EMBL" id="DWZE01000079">
    <property type="protein sequence ID" value="HJA83643.1"/>
    <property type="molecule type" value="Genomic_DNA"/>
</dbReference>
<feature type="chain" id="PRO_5039051010" evidence="1">
    <location>
        <begin position="23"/>
        <end position="240"/>
    </location>
</feature>
<feature type="signal peptide" evidence="1">
    <location>
        <begin position="1"/>
        <end position="22"/>
    </location>
</feature>
<protein>
    <submittedName>
        <fullName evidence="3">PorT family protein</fullName>
    </submittedName>
</protein>
<dbReference type="InterPro" id="IPR025665">
    <property type="entry name" value="Beta-barrel_OMP_2"/>
</dbReference>
<dbReference type="Proteomes" id="UP000823860">
    <property type="component" value="Unassembled WGS sequence"/>
</dbReference>
<evidence type="ECO:0000313" key="4">
    <source>
        <dbReference type="Proteomes" id="UP000823860"/>
    </source>
</evidence>
<sequence length="240" mass="27429">MKSIRLLCLLALVAVCVLPVAAQWRVGFQAGYTHNSLTTESGYFYDRRYVALGGFTVGLPVQYVFNDWLAVQAEVSYVQKNYGMRRSGFFEPLHEDMTNHYLSVPLFARFSFGGKQLRGFLDAGFYAGGWLSSRREGTTFAMFSAPEDDVENPFDVGDNNILYTYDEKYAFDSRRDNRFEGGALVGVGLEYRFTPVWAVVAECRYHHSLSDMQKDYMKDRVPRYLNTFLFQVGVLFTLGD</sequence>
<dbReference type="SUPFAM" id="SSF56925">
    <property type="entry name" value="OMPA-like"/>
    <property type="match status" value="1"/>
</dbReference>
<name>A0A9D2KT61_9BACE</name>
<comment type="caution">
    <text evidence="3">The sequence shown here is derived from an EMBL/GenBank/DDBJ whole genome shotgun (WGS) entry which is preliminary data.</text>
</comment>
<evidence type="ECO:0000259" key="2">
    <source>
        <dbReference type="Pfam" id="PF13568"/>
    </source>
</evidence>
<dbReference type="Gene3D" id="2.40.160.20">
    <property type="match status" value="1"/>
</dbReference>
<accession>A0A9D2KT61</accession>
<dbReference type="InterPro" id="IPR011250">
    <property type="entry name" value="OMP/PagP_B-barrel"/>
</dbReference>